<organism evidence="1 2">
    <name type="scientific">Exophiala sideris</name>
    <dbReference type="NCBI Taxonomy" id="1016849"/>
    <lineage>
        <taxon>Eukaryota</taxon>
        <taxon>Fungi</taxon>
        <taxon>Dikarya</taxon>
        <taxon>Ascomycota</taxon>
        <taxon>Pezizomycotina</taxon>
        <taxon>Eurotiomycetes</taxon>
        <taxon>Chaetothyriomycetidae</taxon>
        <taxon>Chaetothyriales</taxon>
        <taxon>Herpotrichiellaceae</taxon>
        <taxon>Exophiala</taxon>
    </lineage>
</organism>
<evidence type="ECO:0000313" key="1">
    <source>
        <dbReference type="EMBL" id="KIV83578.1"/>
    </source>
</evidence>
<sequence>MPLPPSDTEILRAARAIQSQFPQISRNELFIKLKQDNNWDAVSNKQIKRLLSEYGLDGGAEPAPPPALPANALAAQQKYKDESIRIFRLYGRGEYDFGVSPNADQQIKIDIMHQRLLDAGCPGPFDPATKAALGNAWPLQNMFEFYWAAAQKTGGAVTREDVGRQLEAEYGVNPSPYLKEKSPAEIEAQKAQCKEASLKLKRELLRTPEGRTYVKTNARGEPLWDESINGEFVVLVVKINKGDGLTEYGPV</sequence>
<accession>A0A0D1Z9Z8</accession>
<protein>
    <submittedName>
        <fullName evidence="1">Uncharacterized protein</fullName>
    </submittedName>
</protein>
<dbReference type="EMBL" id="KN846952">
    <property type="protein sequence ID" value="KIV83578.1"/>
    <property type="molecule type" value="Genomic_DNA"/>
</dbReference>
<evidence type="ECO:0000313" key="2">
    <source>
        <dbReference type="Proteomes" id="UP000053599"/>
    </source>
</evidence>
<reference evidence="1 2" key="1">
    <citation type="submission" date="2015-01" db="EMBL/GenBank/DDBJ databases">
        <title>The Genome Sequence of Exophiala sideris CBS121828.</title>
        <authorList>
            <consortium name="The Broad Institute Genomics Platform"/>
            <person name="Cuomo C."/>
            <person name="de Hoog S."/>
            <person name="Gorbushina A."/>
            <person name="Stielow B."/>
            <person name="Teixiera M."/>
            <person name="Abouelleil A."/>
            <person name="Chapman S.B."/>
            <person name="Priest M."/>
            <person name="Young S.K."/>
            <person name="Wortman J."/>
            <person name="Nusbaum C."/>
            <person name="Birren B."/>
        </authorList>
    </citation>
    <scope>NUCLEOTIDE SEQUENCE [LARGE SCALE GENOMIC DNA]</scope>
    <source>
        <strain evidence="1 2">CBS 121828</strain>
    </source>
</reference>
<dbReference type="OrthoDB" id="4151615at2759"/>
<dbReference type="HOGENOM" id="CLU_1107149_0_0_1"/>
<name>A0A0D1Z9Z8_9EURO</name>
<gene>
    <name evidence="1" type="ORF">PV11_05594</name>
</gene>
<dbReference type="AlphaFoldDB" id="A0A0D1Z9Z8"/>
<proteinExistence type="predicted"/>
<dbReference type="Proteomes" id="UP000053599">
    <property type="component" value="Unassembled WGS sequence"/>
</dbReference>